<sequence length="367" mass="40759">MKTQVAVTPMRARQQQSQHPFTSPDTAALLLIDSHSNRFELIQLNSELSETDMLLQIPNIATHSFFRSQRYVGIIGGSSPVRVALPHGMTKRACVRWARSILTTNPVCAMLTKYGYDLQEWFSIRPDLLILLLDLASQRFELVVMDSISTVEECLQQIPVRATDPFLKQQQTYVGLCDPITMEPCQWIEANSAAKENPSMSTVFVAIPKGHSAIECATLARSILATKAVMQTLHSHGFPVPILPSVSNAVVLLLDPHKTRRMECLRLDGLTNPTPTVTHVLEYIRHTAREPALREQSYVALANASGPIATSSLSVLKDSRTWVAVPLGISVRKCRAMARSIYTSDPVQQMLQKHGLDANEWRTPASP</sequence>
<dbReference type="InParanoid" id="A0A1Z5JIK4"/>
<name>A0A1Z5JIK4_FISSO</name>
<dbReference type="Proteomes" id="UP000198406">
    <property type="component" value="Unassembled WGS sequence"/>
</dbReference>
<gene>
    <name evidence="2" type="ORF">FisN_30Lh114</name>
</gene>
<proteinExistence type="predicted"/>
<evidence type="ECO:0000256" key="1">
    <source>
        <dbReference type="SAM" id="MobiDB-lite"/>
    </source>
</evidence>
<dbReference type="EMBL" id="BDSP01000073">
    <property type="protein sequence ID" value="GAX13819.1"/>
    <property type="molecule type" value="Genomic_DNA"/>
</dbReference>
<feature type="region of interest" description="Disordered" evidence="1">
    <location>
        <begin position="1"/>
        <end position="20"/>
    </location>
</feature>
<organism evidence="2 3">
    <name type="scientific">Fistulifera solaris</name>
    <name type="common">Oleaginous diatom</name>
    <dbReference type="NCBI Taxonomy" id="1519565"/>
    <lineage>
        <taxon>Eukaryota</taxon>
        <taxon>Sar</taxon>
        <taxon>Stramenopiles</taxon>
        <taxon>Ochrophyta</taxon>
        <taxon>Bacillariophyta</taxon>
        <taxon>Bacillariophyceae</taxon>
        <taxon>Bacillariophycidae</taxon>
        <taxon>Naviculales</taxon>
        <taxon>Naviculaceae</taxon>
        <taxon>Fistulifera</taxon>
    </lineage>
</organism>
<evidence type="ECO:0000313" key="3">
    <source>
        <dbReference type="Proteomes" id="UP000198406"/>
    </source>
</evidence>
<keyword evidence="3" id="KW-1185">Reference proteome</keyword>
<accession>A0A1Z5JIK4</accession>
<dbReference type="AlphaFoldDB" id="A0A1Z5JIK4"/>
<evidence type="ECO:0000313" key="2">
    <source>
        <dbReference type="EMBL" id="GAX13819.1"/>
    </source>
</evidence>
<reference evidence="2 3" key="1">
    <citation type="journal article" date="2015" name="Plant Cell">
        <title>Oil accumulation by the oleaginous diatom Fistulifera solaris as revealed by the genome and transcriptome.</title>
        <authorList>
            <person name="Tanaka T."/>
            <person name="Maeda Y."/>
            <person name="Veluchamy A."/>
            <person name="Tanaka M."/>
            <person name="Abida H."/>
            <person name="Marechal E."/>
            <person name="Bowler C."/>
            <person name="Muto M."/>
            <person name="Sunaga Y."/>
            <person name="Tanaka M."/>
            <person name="Yoshino T."/>
            <person name="Taniguchi T."/>
            <person name="Fukuda Y."/>
            <person name="Nemoto M."/>
            <person name="Matsumoto M."/>
            <person name="Wong P.S."/>
            <person name="Aburatani S."/>
            <person name="Fujibuchi W."/>
        </authorList>
    </citation>
    <scope>NUCLEOTIDE SEQUENCE [LARGE SCALE GENOMIC DNA]</scope>
    <source>
        <strain evidence="2 3">JPCC DA0580</strain>
    </source>
</reference>
<protein>
    <submittedName>
        <fullName evidence="2">Uncharacterized protein</fullName>
    </submittedName>
</protein>
<comment type="caution">
    <text evidence="2">The sequence shown here is derived from an EMBL/GenBank/DDBJ whole genome shotgun (WGS) entry which is preliminary data.</text>
</comment>